<dbReference type="EMBL" id="CACVKT020005969">
    <property type="protein sequence ID" value="CAC5398854.1"/>
    <property type="molecule type" value="Genomic_DNA"/>
</dbReference>
<evidence type="ECO:0000259" key="1">
    <source>
        <dbReference type="PROSITE" id="PS50017"/>
    </source>
</evidence>
<reference evidence="2 3" key="1">
    <citation type="submission" date="2020-06" db="EMBL/GenBank/DDBJ databases">
        <authorList>
            <person name="Li R."/>
            <person name="Bekaert M."/>
        </authorList>
    </citation>
    <scope>NUCLEOTIDE SEQUENCE [LARGE SCALE GENOMIC DNA]</scope>
    <source>
        <strain evidence="3">wild</strain>
    </source>
</reference>
<evidence type="ECO:0000313" key="3">
    <source>
        <dbReference type="Proteomes" id="UP000507470"/>
    </source>
</evidence>
<name>A0A6J8CV12_MYTCO</name>
<dbReference type="InterPro" id="IPR000488">
    <property type="entry name" value="Death_dom"/>
</dbReference>
<dbReference type="AlphaFoldDB" id="A0A6J8CV12"/>
<proteinExistence type="predicted"/>
<protein>
    <recommendedName>
        <fullName evidence="1">Death domain-containing protein</fullName>
    </recommendedName>
</protein>
<dbReference type="Gene3D" id="1.10.533.10">
    <property type="entry name" value="Death Domain, Fas"/>
    <property type="match status" value="2"/>
</dbReference>
<keyword evidence="3" id="KW-1185">Reference proteome</keyword>
<dbReference type="PROSITE" id="PS50017">
    <property type="entry name" value="DEATH_DOMAIN"/>
    <property type="match status" value="1"/>
</dbReference>
<sequence>MDMERSPSDIHLRRLASNLETESCRQLLVMLGLDVRVWKEVEAQFNSPAFHENDFKYTALLKWKQQSTNSSFKIIQDAFAEIELDKHLICEVFRDVDVEDILKRFSIQEDTANTIPSNDTLQKLSNHYIGNSGLQLGIELGLVSSEIQGIQYEHKGKLVQQNKDILRVWSQAKFPKPTVKNLIKALQRIGKIDCLRSISF</sequence>
<dbReference type="SUPFAM" id="SSF47986">
    <property type="entry name" value="DEATH domain"/>
    <property type="match status" value="1"/>
</dbReference>
<dbReference type="Pfam" id="PF00531">
    <property type="entry name" value="Death"/>
    <property type="match status" value="1"/>
</dbReference>
<dbReference type="GO" id="GO:0007165">
    <property type="term" value="P:signal transduction"/>
    <property type="evidence" value="ECO:0007669"/>
    <property type="project" value="InterPro"/>
</dbReference>
<feature type="domain" description="Death" evidence="1">
    <location>
        <begin position="118"/>
        <end position="200"/>
    </location>
</feature>
<organism evidence="2 3">
    <name type="scientific">Mytilus coruscus</name>
    <name type="common">Sea mussel</name>
    <dbReference type="NCBI Taxonomy" id="42192"/>
    <lineage>
        <taxon>Eukaryota</taxon>
        <taxon>Metazoa</taxon>
        <taxon>Spiralia</taxon>
        <taxon>Lophotrochozoa</taxon>
        <taxon>Mollusca</taxon>
        <taxon>Bivalvia</taxon>
        <taxon>Autobranchia</taxon>
        <taxon>Pteriomorphia</taxon>
        <taxon>Mytilida</taxon>
        <taxon>Mytiloidea</taxon>
        <taxon>Mytilidae</taxon>
        <taxon>Mytilinae</taxon>
        <taxon>Mytilus</taxon>
    </lineage>
</organism>
<gene>
    <name evidence="2" type="ORF">MCOR_33180</name>
</gene>
<evidence type="ECO:0000313" key="2">
    <source>
        <dbReference type="EMBL" id="CAC5398854.1"/>
    </source>
</evidence>
<dbReference type="InterPro" id="IPR011029">
    <property type="entry name" value="DEATH-like_dom_sf"/>
</dbReference>
<dbReference type="Proteomes" id="UP000507470">
    <property type="component" value="Unassembled WGS sequence"/>
</dbReference>
<accession>A0A6J8CV12</accession>
<dbReference type="OrthoDB" id="6117710at2759"/>
<dbReference type="CDD" id="cd01670">
    <property type="entry name" value="Death"/>
    <property type="match status" value="1"/>
</dbReference>